<dbReference type="Proteomes" id="UP000646365">
    <property type="component" value="Unassembled WGS sequence"/>
</dbReference>
<gene>
    <name evidence="2" type="ORF">GCM10011611_11460</name>
</gene>
<comment type="caution">
    <text evidence="2">The sequence shown here is derived from an EMBL/GenBank/DDBJ whole genome shotgun (WGS) entry which is preliminary data.</text>
</comment>
<reference evidence="2" key="1">
    <citation type="journal article" date="2014" name="Int. J. Syst. Evol. Microbiol.">
        <title>Complete genome sequence of Corynebacterium casei LMG S-19264T (=DSM 44701T), isolated from a smear-ripened cheese.</title>
        <authorList>
            <consortium name="US DOE Joint Genome Institute (JGI-PGF)"/>
            <person name="Walter F."/>
            <person name="Albersmeier A."/>
            <person name="Kalinowski J."/>
            <person name="Ruckert C."/>
        </authorList>
    </citation>
    <scope>NUCLEOTIDE SEQUENCE</scope>
    <source>
        <strain evidence="2">CGMCC 1.15725</strain>
    </source>
</reference>
<keyword evidence="1" id="KW-1133">Transmembrane helix</keyword>
<organism evidence="2 3">
    <name type="scientific">Aliidongia dinghuensis</name>
    <dbReference type="NCBI Taxonomy" id="1867774"/>
    <lineage>
        <taxon>Bacteria</taxon>
        <taxon>Pseudomonadati</taxon>
        <taxon>Pseudomonadota</taxon>
        <taxon>Alphaproteobacteria</taxon>
        <taxon>Rhodospirillales</taxon>
        <taxon>Dongiaceae</taxon>
        <taxon>Aliidongia</taxon>
    </lineage>
</organism>
<protein>
    <recommendedName>
        <fullName evidence="4">DUF2842 domain-containing protein</fullName>
    </recommendedName>
</protein>
<feature type="transmembrane region" description="Helical" evidence="1">
    <location>
        <begin position="39"/>
        <end position="57"/>
    </location>
</feature>
<dbReference type="AlphaFoldDB" id="A0A8J2YRW4"/>
<evidence type="ECO:0000313" key="3">
    <source>
        <dbReference type="Proteomes" id="UP000646365"/>
    </source>
</evidence>
<evidence type="ECO:0000313" key="2">
    <source>
        <dbReference type="EMBL" id="GGF07690.1"/>
    </source>
</evidence>
<reference evidence="2" key="2">
    <citation type="submission" date="2020-09" db="EMBL/GenBank/DDBJ databases">
        <authorList>
            <person name="Sun Q."/>
            <person name="Zhou Y."/>
        </authorList>
    </citation>
    <scope>NUCLEOTIDE SEQUENCE</scope>
    <source>
        <strain evidence="2">CGMCC 1.15725</strain>
    </source>
</reference>
<evidence type="ECO:0000256" key="1">
    <source>
        <dbReference type="SAM" id="Phobius"/>
    </source>
</evidence>
<dbReference type="InterPro" id="IPR021265">
    <property type="entry name" value="DUF2842"/>
</dbReference>
<keyword evidence="3" id="KW-1185">Reference proteome</keyword>
<sequence>MRLRILFGTLGLILGLAIYALAVMRLAVAVLPDNQLIEVAYYVVTGTVWIFPAARLTRWMQDLPPVPDRFGN</sequence>
<dbReference type="EMBL" id="BMJQ01000002">
    <property type="protein sequence ID" value="GGF07690.1"/>
    <property type="molecule type" value="Genomic_DNA"/>
</dbReference>
<keyword evidence="1" id="KW-0472">Membrane</keyword>
<evidence type="ECO:0008006" key="4">
    <source>
        <dbReference type="Google" id="ProtNLM"/>
    </source>
</evidence>
<dbReference type="Pfam" id="PF11003">
    <property type="entry name" value="DUF2842"/>
    <property type="match status" value="1"/>
</dbReference>
<proteinExistence type="predicted"/>
<keyword evidence="1" id="KW-0812">Transmembrane</keyword>
<accession>A0A8J2YRW4</accession>
<name>A0A8J2YRW4_9PROT</name>